<feature type="domain" description="DUF551" evidence="2">
    <location>
        <begin position="44"/>
        <end position="104"/>
    </location>
</feature>
<protein>
    <recommendedName>
        <fullName evidence="2">DUF551 domain-containing protein</fullName>
    </recommendedName>
</protein>
<sequence length="110" mass="12322">MTQTFEQWAESEGLDMSVDWKGDLTSPVTAGALRGWEAAQPKWMSIETAPKDGTEVALLFADEVTVLDKVRPRVRAASWLGDWTIPYRRDNPPTHWMPLPAAPNDEVKNA</sequence>
<evidence type="ECO:0000313" key="4">
    <source>
        <dbReference type="Proteomes" id="UP000254573"/>
    </source>
</evidence>
<feature type="region of interest" description="Disordered" evidence="1">
    <location>
        <begin position="91"/>
        <end position="110"/>
    </location>
</feature>
<dbReference type="AlphaFoldDB" id="A0A379KD81"/>
<accession>A0A379KD81</accession>
<proteinExistence type="predicted"/>
<dbReference type="RefSeq" id="WP_115344715.1">
    <property type="nucleotide sequence ID" value="NZ_UGSG01000002.1"/>
</dbReference>
<dbReference type="OrthoDB" id="8566664at2"/>
<organism evidence="3 4">
    <name type="scientific">Pandoraea pnomenusa</name>
    <dbReference type="NCBI Taxonomy" id="93220"/>
    <lineage>
        <taxon>Bacteria</taxon>
        <taxon>Pseudomonadati</taxon>
        <taxon>Pseudomonadota</taxon>
        <taxon>Betaproteobacteria</taxon>
        <taxon>Burkholderiales</taxon>
        <taxon>Burkholderiaceae</taxon>
        <taxon>Pandoraea</taxon>
    </lineage>
</organism>
<dbReference type="EMBL" id="UGSG01000002">
    <property type="protein sequence ID" value="SUD65839.1"/>
    <property type="molecule type" value="Genomic_DNA"/>
</dbReference>
<dbReference type="InterPro" id="IPR007539">
    <property type="entry name" value="DUF551"/>
</dbReference>
<reference evidence="3 4" key="1">
    <citation type="submission" date="2018-06" db="EMBL/GenBank/DDBJ databases">
        <authorList>
            <consortium name="Pathogen Informatics"/>
            <person name="Doyle S."/>
        </authorList>
    </citation>
    <scope>NUCLEOTIDE SEQUENCE [LARGE SCALE GENOMIC DNA]</scope>
    <source>
        <strain evidence="3 4">NCTC13160</strain>
    </source>
</reference>
<evidence type="ECO:0000259" key="2">
    <source>
        <dbReference type="Pfam" id="PF04448"/>
    </source>
</evidence>
<name>A0A379KD81_9BURK</name>
<evidence type="ECO:0000313" key="3">
    <source>
        <dbReference type="EMBL" id="SUD65839.1"/>
    </source>
</evidence>
<evidence type="ECO:0000256" key="1">
    <source>
        <dbReference type="SAM" id="MobiDB-lite"/>
    </source>
</evidence>
<gene>
    <name evidence="3" type="ORF">NCTC13160_04937</name>
</gene>
<dbReference type="Pfam" id="PF04448">
    <property type="entry name" value="DUF551"/>
    <property type="match status" value="1"/>
</dbReference>
<dbReference type="Proteomes" id="UP000254573">
    <property type="component" value="Unassembled WGS sequence"/>
</dbReference>